<dbReference type="SUPFAM" id="SSF54523">
    <property type="entry name" value="Pili subunits"/>
    <property type="match status" value="1"/>
</dbReference>
<keyword evidence="1" id="KW-0472">Membrane</keyword>
<dbReference type="AlphaFoldDB" id="A0A5B8NNM7"/>
<proteinExistence type="predicted"/>
<name>A0A5B8NNM7_9CHRO</name>
<dbReference type="KEGG" id="enn:FRE64_13650"/>
<evidence type="ECO:0000313" key="3">
    <source>
        <dbReference type="Proteomes" id="UP000318453"/>
    </source>
</evidence>
<gene>
    <name evidence="2" type="ORF">FRE64_13650</name>
</gene>
<dbReference type="OrthoDB" id="570878at2"/>
<dbReference type="RefSeq" id="WP_146296733.1">
    <property type="nucleotide sequence ID" value="NZ_CP042326.1"/>
</dbReference>
<evidence type="ECO:0000256" key="1">
    <source>
        <dbReference type="SAM" id="Phobius"/>
    </source>
</evidence>
<reference evidence="2" key="1">
    <citation type="submission" date="2019-08" db="EMBL/GenBank/DDBJ databases">
        <title>Carotenoids and Carotenoid Binding Proteins in the Halophilic Cyanobacterium Euhalothece sp. ZM00.</title>
        <authorList>
            <person name="Cho S.M."/>
            <person name="Song J.Y."/>
            <person name="Park Y.-I."/>
        </authorList>
    </citation>
    <scope>NUCLEOTIDE SEQUENCE [LARGE SCALE GENOMIC DNA]</scope>
    <source>
        <strain evidence="2">Z-M001</strain>
    </source>
</reference>
<accession>A0A5B8NNM7</accession>
<protein>
    <submittedName>
        <fullName evidence="2">Prepilin-type N-terminal cleavage/methylation domain-containing protein</fullName>
    </submittedName>
</protein>
<dbReference type="Proteomes" id="UP000318453">
    <property type="component" value="Chromosome"/>
</dbReference>
<dbReference type="Gene3D" id="3.30.700.10">
    <property type="entry name" value="Glycoprotein, Type 4 Pilin"/>
    <property type="match status" value="1"/>
</dbReference>
<dbReference type="InterPro" id="IPR045584">
    <property type="entry name" value="Pilin-like"/>
</dbReference>
<feature type="transmembrane region" description="Helical" evidence="1">
    <location>
        <begin position="20"/>
        <end position="41"/>
    </location>
</feature>
<keyword evidence="1" id="KW-0812">Transmembrane</keyword>
<dbReference type="Pfam" id="PF07963">
    <property type="entry name" value="N_methyl"/>
    <property type="match status" value="1"/>
</dbReference>
<organism evidence="2 3">
    <name type="scientific">Euhalothece natronophila Z-M001</name>
    <dbReference type="NCBI Taxonomy" id="522448"/>
    <lineage>
        <taxon>Bacteria</taxon>
        <taxon>Bacillati</taxon>
        <taxon>Cyanobacteriota</taxon>
        <taxon>Cyanophyceae</taxon>
        <taxon>Oscillatoriophycideae</taxon>
        <taxon>Chroococcales</taxon>
        <taxon>Halothecacae</taxon>
        <taxon>Halothece cluster</taxon>
        <taxon>Euhalothece</taxon>
    </lineage>
</organism>
<keyword evidence="1" id="KW-1133">Transmembrane helix</keyword>
<dbReference type="NCBIfam" id="TIGR02532">
    <property type="entry name" value="IV_pilin_GFxxxE"/>
    <property type="match status" value="1"/>
</dbReference>
<sequence length="159" mass="17476">MLTFAFYNKKQQGFTLFEILVVLFLIGILSAISAPNFLGWYRRSQLDYSLSEVRGALRQAQREAIRRSAICQVTINAEASPVTVTSCVSTRTLPEPVTVGFSGGSTITFGFRGNTNNNNTIHFSSEAVTQQKCLAISMPLGIIREGIYDSSASPRCQKL</sequence>
<dbReference type="InterPro" id="IPR012902">
    <property type="entry name" value="N_methyl_site"/>
</dbReference>
<evidence type="ECO:0000313" key="2">
    <source>
        <dbReference type="EMBL" id="QDZ40893.1"/>
    </source>
</evidence>
<keyword evidence="3" id="KW-1185">Reference proteome</keyword>
<dbReference type="EMBL" id="CP042326">
    <property type="protein sequence ID" value="QDZ40893.1"/>
    <property type="molecule type" value="Genomic_DNA"/>
</dbReference>